<keyword evidence="1" id="KW-0812">Transmembrane</keyword>
<sequence>MKTEPGQNQTLSITIENKEATDIKVDIQTDSATTSALGLVDYSNKEKLPKDESLKYDLKELLTPAQTSYIIPKNSKIDAQLTLQMPKQAFTGILAGGIRITQADTTQTDAVNSKIAYEIGVIIREKDTVLEKQLNYLELKQRSDSLNLVFQNPVSTFINDLSLKTEITKGDVKQKVFSDETKKLQMAPNTQLNFQIPTPENLPAGTYQIKIHASSEKNKWHWTFDDTFHISKQTAKVKKNTALKKQPTSLFIYILIGILIVILLLIALLILLIKQHKLKKEHLKRRKKKKRMKK</sequence>
<evidence type="ECO:0000313" key="5">
    <source>
        <dbReference type="EMBL" id="EOT66218.1"/>
    </source>
</evidence>
<dbReference type="EMBL" id="AJAS01000026">
    <property type="protein sequence ID" value="EOH95731.1"/>
    <property type="molecule type" value="Genomic_DNA"/>
</dbReference>
<protein>
    <submittedName>
        <fullName evidence="4">Uncharacterized protein</fullName>
    </submittedName>
</protein>
<dbReference type="PATRIC" id="fig|1158609.3.peg.3080"/>
<dbReference type="Proteomes" id="UP000014157">
    <property type="component" value="Unassembled WGS sequence"/>
</dbReference>
<dbReference type="EMBL" id="ASWB01000003">
    <property type="protein sequence ID" value="EOT66218.1"/>
    <property type="molecule type" value="Genomic_DNA"/>
</dbReference>
<dbReference type="OrthoDB" id="2148359at2"/>
<proteinExistence type="predicted"/>
<dbReference type="HOGENOM" id="CLU_051987_1_0_9"/>
<dbReference type="Pfam" id="PF06030">
    <property type="entry name" value="WxLIP_PGBD"/>
    <property type="match status" value="1"/>
</dbReference>
<dbReference type="AlphaFoldDB" id="R2SSF8"/>
<comment type="caution">
    <text evidence="4">The sequence shown here is derived from an EMBL/GenBank/DDBJ whole genome shotgun (WGS) entry which is preliminary data.</text>
</comment>
<evidence type="ECO:0000313" key="4">
    <source>
        <dbReference type="EMBL" id="EOH95731.1"/>
    </source>
</evidence>
<evidence type="ECO:0000259" key="2">
    <source>
        <dbReference type="Pfam" id="PF06030"/>
    </source>
</evidence>
<evidence type="ECO:0000313" key="6">
    <source>
        <dbReference type="Proteomes" id="UP000013781"/>
    </source>
</evidence>
<organism evidence="4 6">
    <name type="scientific">Enterococcus moraviensis ATCC BAA-383</name>
    <dbReference type="NCBI Taxonomy" id="1158609"/>
    <lineage>
        <taxon>Bacteria</taxon>
        <taxon>Bacillati</taxon>
        <taxon>Bacillota</taxon>
        <taxon>Bacilli</taxon>
        <taxon>Lactobacillales</taxon>
        <taxon>Enterococcaceae</taxon>
        <taxon>Enterococcus</taxon>
    </lineage>
</organism>
<feature type="transmembrane region" description="Helical" evidence="1">
    <location>
        <begin position="250"/>
        <end position="273"/>
    </location>
</feature>
<dbReference type="Pfam" id="PF11797">
    <property type="entry name" value="WxLIP_HBD"/>
    <property type="match status" value="1"/>
</dbReference>
<reference evidence="4 6" key="1">
    <citation type="submission" date="2013-02" db="EMBL/GenBank/DDBJ databases">
        <title>The Genome Sequence of Enterococcus moraviensis BAA-383.</title>
        <authorList>
            <consortium name="The Broad Institute Genome Sequencing Platform"/>
            <consortium name="The Broad Institute Genome Sequencing Center for Infectious Disease"/>
            <person name="Earl A.M."/>
            <person name="Gilmore M.S."/>
            <person name="Lebreton F."/>
            <person name="Walker B."/>
            <person name="Young S.K."/>
            <person name="Zeng Q."/>
            <person name="Gargeya S."/>
            <person name="Fitzgerald M."/>
            <person name="Haas B."/>
            <person name="Abouelleil A."/>
            <person name="Alvarado L."/>
            <person name="Arachchi H.M."/>
            <person name="Berlin A.M."/>
            <person name="Chapman S.B."/>
            <person name="Dewar J."/>
            <person name="Goldberg J."/>
            <person name="Griggs A."/>
            <person name="Gujja S."/>
            <person name="Hansen M."/>
            <person name="Howarth C."/>
            <person name="Imamovic A."/>
            <person name="Larimer J."/>
            <person name="McCowan C."/>
            <person name="Murphy C."/>
            <person name="Neiman D."/>
            <person name="Pearson M."/>
            <person name="Priest M."/>
            <person name="Roberts A."/>
            <person name="Saif S."/>
            <person name="Shea T."/>
            <person name="Sisk P."/>
            <person name="Sykes S."/>
            <person name="Wortman J."/>
            <person name="Nusbaum C."/>
            <person name="Birren B."/>
        </authorList>
    </citation>
    <scope>NUCLEOTIDE SEQUENCE [LARGE SCALE GENOMIC DNA]</scope>
    <source>
        <strain evidence="4 6">ATCC BAA-383</strain>
    </source>
</reference>
<feature type="domain" description="WxL Interacting Protein host binding" evidence="3">
    <location>
        <begin position="109"/>
        <end position="236"/>
    </location>
</feature>
<evidence type="ECO:0000259" key="3">
    <source>
        <dbReference type="Pfam" id="PF11797"/>
    </source>
</evidence>
<accession>R2SSF8</accession>
<evidence type="ECO:0000256" key="1">
    <source>
        <dbReference type="SAM" id="Phobius"/>
    </source>
</evidence>
<dbReference type="InterPro" id="IPR021759">
    <property type="entry name" value="WxLIP_HBD"/>
</dbReference>
<dbReference type="InterPro" id="IPR010317">
    <property type="entry name" value="WxLIP_PGBD"/>
</dbReference>
<keyword evidence="7" id="KW-1185">Reference proteome</keyword>
<dbReference type="Proteomes" id="UP000013781">
    <property type="component" value="Unassembled WGS sequence"/>
</dbReference>
<keyword evidence="1" id="KW-0472">Membrane</keyword>
<dbReference type="STRING" id="155617.RV09_GL002485"/>
<gene>
    <name evidence="5" type="ORF">I586_02489</name>
    <name evidence="4" type="ORF">UAY_03157</name>
</gene>
<reference evidence="5 7" key="2">
    <citation type="submission" date="2013-03" db="EMBL/GenBank/DDBJ databases">
        <title>The Genome Sequence of Enterococcus moraviensis BAA-383 (PacBio/Illumina hybrid assembly).</title>
        <authorList>
            <consortium name="The Broad Institute Genomics Platform"/>
            <consortium name="The Broad Institute Genome Sequencing Center for Infectious Disease"/>
            <person name="Earl A."/>
            <person name="Russ C."/>
            <person name="Gilmore M."/>
            <person name="Surin D."/>
            <person name="Walker B."/>
            <person name="Young S."/>
            <person name="Zeng Q."/>
            <person name="Gargeya S."/>
            <person name="Fitzgerald M."/>
            <person name="Haas B."/>
            <person name="Abouelleil A."/>
            <person name="Allen A.W."/>
            <person name="Alvarado L."/>
            <person name="Arachchi H.M."/>
            <person name="Berlin A.M."/>
            <person name="Chapman S.B."/>
            <person name="Gainer-Dewar J."/>
            <person name="Goldberg J."/>
            <person name="Griggs A."/>
            <person name="Gujja S."/>
            <person name="Hansen M."/>
            <person name="Howarth C."/>
            <person name="Imamovic A."/>
            <person name="Ireland A."/>
            <person name="Larimer J."/>
            <person name="McCowan C."/>
            <person name="Murphy C."/>
            <person name="Pearson M."/>
            <person name="Poon T.W."/>
            <person name="Priest M."/>
            <person name="Roberts A."/>
            <person name="Saif S."/>
            <person name="Shea T."/>
            <person name="Sisk P."/>
            <person name="Sykes S."/>
            <person name="Wortman J."/>
            <person name="Nusbaum C."/>
            <person name="Birren B."/>
        </authorList>
    </citation>
    <scope>NUCLEOTIDE SEQUENCE [LARGE SCALE GENOMIC DNA]</scope>
    <source>
        <strain evidence="5 7">ATCC BAA-383</strain>
    </source>
</reference>
<feature type="domain" description="WxL Interacting Protein peptidoglycan binding" evidence="2">
    <location>
        <begin position="1"/>
        <end position="101"/>
    </location>
</feature>
<evidence type="ECO:0000313" key="7">
    <source>
        <dbReference type="Proteomes" id="UP000014157"/>
    </source>
</evidence>
<name>R2SSF8_9ENTE</name>
<dbReference type="eggNOG" id="COG4072">
    <property type="taxonomic scope" value="Bacteria"/>
</dbReference>
<keyword evidence="1" id="KW-1133">Transmembrane helix</keyword>